<evidence type="ECO:0000256" key="1">
    <source>
        <dbReference type="SAM" id="MobiDB-lite"/>
    </source>
</evidence>
<dbReference type="SUPFAM" id="SSF50370">
    <property type="entry name" value="Ricin B-like lectins"/>
    <property type="match status" value="1"/>
</dbReference>
<comment type="caution">
    <text evidence="3">The sequence shown here is derived from an EMBL/GenBank/DDBJ whole genome shotgun (WGS) entry which is preliminary data.</text>
</comment>
<dbReference type="Gene3D" id="2.80.10.50">
    <property type="match status" value="1"/>
</dbReference>
<organism evidence="3 4">
    <name type="scientific">Streptomyces bullii</name>
    <dbReference type="NCBI Taxonomy" id="349910"/>
    <lineage>
        <taxon>Bacteria</taxon>
        <taxon>Bacillati</taxon>
        <taxon>Actinomycetota</taxon>
        <taxon>Actinomycetes</taxon>
        <taxon>Kitasatosporales</taxon>
        <taxon>Streptomycetaceae</taxon>
        <taxon>Streptomyces</taxon>
    </lineage>
</organism>
<reference evidence="4" key="1">
    <citation type="journal article" date="2019" name="Int. J. Syst. Evol. Microbiol.">
        <title>The Global Catalogue of Microorganisms (GCM) 10K type strain sequencing project: providing services to taxonomists for standard genome sequencing and annotation.</title>
        <authorList>
            <consortium name="The Broad Institute Genomics Platform"/>
            <consortium name="The Broad Institute Genome Sequencing Center for Infectious Disease"/>
            <person name="Wu L."/>
            <person name="Ma J."/>
        </authorList>
    </citation>
    <scope>NUCLEOTIDE SEQUENCE [LARGE SCALE GENOMIC DNA]</scope>
    <source>
        <strain evidence="4">CGMCC 4.7248</strain>
    </source>
</reference>
<gene>
    <name evidence="3" type="ORF">ACFPZJ_22605</name>
</gene>
<feature type="region of interest" description="Disordered" evidence="1">
    <location>
        <begin position="319"/>
        <end position="393"/>
    </location>
</feature>
<dbReference type="SMART" id="SM00458">
    <property type="entry name" value="RICIN"/>
    <property type="match status" value="1"/>
</dbReference>
<protein>
    <submittedName>
        <fullName evidence="3">Ricin-type beta-trefoil lectin domain protein</fullName>
    </submittedName>
</protein>
<evidence type="ECO:0000313" key="4">
    <source>
        <dbReference type="Proteomes" id="UP001596154"/>
    </source>
</evidence>
<dbReference type="EMBL" id="JBHSNY010000007">
    <property type="protein sequence ID" value="MFC5636539.1"/>
    <property type="molecule type" value="Genomic_DNA"/>
</dbReference>
<dbReference type="Pfam" id="PF00652">
    <property type="entry name" value="Ricin_B_lectin"/>
    <property type="match status" value="1"/>
</dbReference>
<dbReference type="Proteomes" id="UP001596154">
    <property type="component" value="Unassembled WGS sequence"/>
</dbReference>
<feature type="domain" description="Ricin B lectin" evidence="2">
    <location>
        <begin position="390"/>
        <end position="519"/>
    </location>
</feature>
<dbReference type="InterPro" id="IPR035992">
    <property type="entry name" value="Ricin_B-like_lectins"/>
</dbReference>
<dbReference type="InterPro" id="IPR000772">
    <property type="entry name" value="Ricin_B_lectin"/>
</dbReference>
<feature type="compositionally biased region" description="Low complexity" evidence="1">
    <location>
        <begin position="335"/>
        <end position="369"/>
    </location>
</feature>
<dbReference type="RefSeq" id="WP_381024508.1">
    <property type="nucleotide sequence ID" value="NZ_JBHSNY010000007.1"/>
</dbReference>
<keyword evidence="4" id="KW-1185">Reference proteome</keyword>
<evidence type="ECO:0000313" key="3">
    <source>
        <dbReference type="EMBL" id="MFC5636539.1"/>
    </source>
</evidence>
<name>A0ABW0UV01_9ACTN</name>
<accession>A0ABW0UV01</accession>
<sequence>MVRADGTGDAAGDGEYGGEYGGVSDARLTELLRADTSAAYSAVRELRARHGASVLAYARLCTASESSARHLAAQVVTLAARQIARGTEPGGPLRHHLLLLTARVAASWAADERSAGLDAGLLLVLNTAGPGGPVPPMLAAFRTLPHRAQGLIWYALVEREPEDETATLLGLTREDVTYGSAAALQSLARACLRSRLAASDDARCGDFRRLIEESVRPDSPRRSADLHTHMARCAHCTAAYEESCALRDTPRTTLAEGLLPWAGTAYATRAAQEGLPRADSRTGPVAWPPSRRFALASAALGVAVVPLLVLLLSPDNGPPRQAAGSVVTPPPPPVTVTATVSATPSPSPSATSRPPSPSSSPSATRSSPPSRTPRPTPSPTRATPTYRPPGPGYAQVVNLASGLCLDIEGDPGNGTDVTTATCTSARDQRWRVDPGRGVLQSYAYPDYCLDSRGSVYRGVGIWECSAVQGPNGQNLRFAVDSRGVIRPGIAPDHAVTPGGDDTVSLMREAGRADQRWRAGAS</sequence>
<proteinExistence type="predicted"/>
<dbReference type="PROSITE" id="PS50231">
    <property type="entry name" value="RICIN_B_LECTIN"/>
    <property type="match status" value="1"/>
</dbReference>
<evidence type="ECO:0000259" key="2">
    <source>
        <dbReference type="SMART" id="SM00458"/>
    </source>
</evidence>